<dbReference type="InParanoid" id="A0A4S2N207"/>
<accession>A0A4S2N207</accession>
<evidence type="ECO:0000313" key="3">
    <source>
        <dbReference type="Proteomes" id="UP000298138"/>
    </source>
</evidence>
<dbReference type="AlphaFoldDB" id="A0A4S2N207"/>
<evidence type="ECO:0000313" key="2">
    <source>
        <dbReference type="EMBL" id="TGZ83192.1"/>
    </source>
</evidence>
<feature type="compositionally biased region" description="Polar residues" evidence="1">
    <location>
        <begin position="9"/>
        <end position="20"/>
    </location>
</feature>
<dbReference type="EMBL" id="ML220114">
    <property type="protein sequence ID" value="TGZ83192.1"/>
    <property type="molecule type" value="Genomic_DNA"/>
</dbReference>
<feature type="region of interest" description="Disordered" evidence="1">
    <location>
        <begin position="1"/>
        <end position="40"/>
    </location>
</feature>
<feature type="region of interest" description="Disordered" evidence="1">
    <location>
        <begin position="82"/>
        <end position="102"/>
    </location>
</feature>
<name>A0A4S2N207_9PEZI</name>
<organism evidence="2 3">
    <name type="scientific">Ascodesmis nigricans</name>
    <dbReference type="NCBI Taxonomy" id="341454"/>
    <lineage>
        <taxon>Eukaryota</taxon>
        <taxon>Fungi</taxon>
        <taxon>Dikarya</taxon>
        <taxon>Ascomycota</taxon>
        <taxon>Pezizomycotina</taxon>
        <taxon>Pezizomycetes</taxon>
        <taxon>Pezizales</taxon>
        <taxon>Ascodesmidaceae</taxon>
        <taxon>Ascodesmis</taxon>
    </lineage>
</organism>
<keyword evidence="3" id="KW-1185">Reference proteome</keyword>
<evidence type="ECO:0000256" key="1">
    <source>
        <dbReference type="SAM" id="MobiDB-lite"/>
    </source>
</evidence>
<sequence length="102" mass="11382">MVIRIHMLSHSTVSQTQKTNPELHVPCRRRKPAPKKQTDETFVVPQQERCKNPTSSSHRKQSFPLHAAFVISVTQPPSSRPMLILSPLHGQPHPLASSAPPP</sequence>
<gene>
    <name evidence="2" type="ORF">EX30DRAFT_149965</name>
</gene>
<dbReference type="Proteomes" id="UP000298138">
    <property type="component" value="Unassembled WGS sequence"/>
</dbReference>
<protein>
    <submittedName>
        <fullName evidence="2">Uncharacterized protein</fullName>
    </submittedName>
</protein>
<reference evidence="2 3" key="1">
    <citation type="submission" date="2019-04" db="EMBL/GenBank/DDBJ databases">
        <title>Comparative genomics and transcriptomics to analyze fruiting body development in filamentous ascomycetes.</title>
        <authorList>
            <consortium name="DOE Joint Genome Institute"/>
            <person name="Lutkenhaus R."/>
            <person name="Traeger S."/>
            <person name="Breuer J."/>
            <person name="Kuo A."/>
            <person name="Lipzen A."/>
            <person name="Pangilinan J."/>
            <person name="Dilworth D."/>
            <person name="Sandor L."/>
            <person name="Poggeler S."/>
            <person name="Barry K."/>
            <person name="Grigoriev I.V."/>
            <person name="Nowrousian M."/>
        </authorList>
    </citation>
    <scope>NUCLEOTIDE SEQUENCE [LARGE SCALE GENOMIC DNA]</scope>
    <source>
        <strain evidence="2 3">CBS 389.68</strain>
    </source>
</reference>
<proteinExistence type="predicted"/>